<dbReference type="GO" id="GO:0048471">
    <property type="term" value="C:perinuclear region of cytoplasm"/>
    <property type="evidence" value="ECO:0007669"/>
    <property type="project" value="TreeGrafter"/>
</dbReference>
<dbReference type="GO" id="GO:0046872">
    <property type="term" value="F:metal ion binding"/>
    <property type="evidence" value="ECO:0007669"/>
    <property type="project" value="UniProtKB-KW"/>
</dbReference>
<dbReference type="GO" id="GO:0072659">
    <property type="term" value="P:protein localization to plasma membrane"/>
    <property type="evidence" value="ECO:0007669"/>
    <property type="project" value="TreeGrafter"/>
</dbReference>
<evidence type="ECO:0000256" key="1">
    <source>
        <dbReference type="ARBA" id="ARBA00004413"/>
    </source>
</evidence>
<comment type="subcellular location">
    <subcellularLocation>
        <location evidence="1">Cell membrane</location>
        <topology evidence="1">Peripheral membrane protein</topology>
        <orientation evidence="1">Cytoplasmic side</orientation>
    </subcellularLocation>
    <subcellularLocation>
        <location evidence="2">Endosome membrane</location>
        <topology evidence="2">Peripheral membrane protein</topology>
    </subcellularLocation>
</comment>
<dbReference type="PANTHER" id="PTHR11216:SF31">
    <property type="entry name" value="AT21416P"/>
    <property type="match status" value="1"/>
</dbReference>
<dbReference type="SUPFAM" id="SSF52540">
    <property type="entry name" value="P-loop containing nucleoside triphosphate hydrolases"/>
    <property type="match status" value="1"/>
</dbReference>
<feature type="transmembrane region" description="Helical" evidence="11">
    <location>
        <begin position="563"/>
        <end position="585"/>
    </location>
</feature>
<evidence type="ECO:0000259" key="12">
    <source>
        <dbReference type="PROSITE" id="PS51718"/>
    </source>
</evidence>
<dbReference type="GO" id="GO:0032456">
    <property type="term" value="P:endocytic recycling"/>
    <property type="evidence" value="ECO:0007669"/>
    <property type="project" value="TreeGrafter"/>
</dbReference>
<protein>
    <recommendedName>
        <fullName evidence="12">Dynamin-type G domain-containing protein</fullName>
    </recommendedName>
</protein>
<keyword evidence="7" id="KW-0967">Endosome</keyword>
<proteinExistence type="predicted"/>
<comment type="caution">
    <text evidence="13">The sequence shown here is derived from an EMBL/GenBank/DDBJ whole genome shotgun (WGS) entry which is preliminary data.</text>
</comment>
<evidence type="ECO:0000256" key="6">
    <source>
        <dbReference type="ARBA" id="ARBA00022741"/>
    </source>
</evidence>
<keyword evidence="4 11" id="KW-0812">Transmembrane</keyword>
<dbReference type="GO" id="GO:0005769">
    <property type="term" value="C:early endosome"/>
    <property type="evidence" value="ECO:0007669"/>
    <property type="project" value="TreeGrafter"/>
</dbReference>
<evidence type="ECO:0000313" key="13">
    <source>
        <dbReference type="EMBL" id="KAF2884022.1"/>
    </source>
</evidence>
<feature type="domain" description="Dynamin-type G" evidence="12">
    <location>
        <begin position="50"/>
        <end position="278"/>
    </location>
</feature>
<keyword evidence="5" id="KW-0479">Metal-binding</keyword>
<dbReference type="GO" id="GO:0060271">
    <property type="term" value="P:cilium assembly"/>
    <property type="evidence" value="ECO:0007669"/>
    <property type="project" value="TreeGrafter"/>
</dbReference>
<evidence type="ECO:0000256" key="8">
    <source>
        <dbReference type="ARBA" id="ARBA00022837"/>
    </source>
</evidence>
<keyword evidence="3" id="KW-1003">Cell membrane</keyword>
<evidence type="ECO:0000256" key="11">
    <source>
        <dbReference type="SAM" id="Phobius"/>
    </source>
</evidence>
<feature type="transmembrane region" description="Helical" evidence="11">
    <location>
        <begin position="536"/>
        <end position="556"/>
    </location>
</feature>
<dbReference type="GO" id="GO:0055038">
    <property type="term" value="C:recycling endosome membrane"/>
    <property type="evidence" value="ECO:0007669"/>
    <property type="project" value="TreeGrafter"/>
</dbReference>
<evidence type="ECO:0000256" key="5">
    <source>
        <dbReference type="ARBA" id="ARBA00022723"/>
    </source>
</evidence>
<dbReference type="GO" id="GO:0006897">
    <property type="term" value="P:endocytosis"/>
    <property type="evidence" value="ECO:0007669"/>
    <property type="project" value="TreeGrafter"/>
</dbReference>
<dbReference type="PANTHER" id="PTHR11216">
    <property type="entry name" value="EH DOMAIN"/>
    <property type="match status" value="1"/>
</dbReference>
<accession>A0A8K0G0T0</accession>
<dbReference type="InterPro" id="IPR005828">
    <property type="entry name" value="MFS_sugar_transport-like"/>
</dbReference>
<dbReference type="Pfam" id="PF00083">
    <property type="entry name" value="Sugar_tr"/>
    <property type="match status" value="1"/>
</dbReference>
<dbReference type="PROSITE" id="PS51718">
    <property type="entry name" value="G_DYNAMIN_2"/>
    <property type="match status" value="1"/>
</dbReference>
<dbReference type="InterPro" id="IPR027417">
    <property type="entry name" value="P-loop_NTPase"/>
</dbReference>
<keyword evidence="14" id="KW-1185">Reference proteome</keyword>
<evidence type="ECO:0000256" key="2">
    <source>
        <dbReference type="ARBA" id="ARBA00004481"/>
    </source>
</evidence>
<dbReference type="Pfam" id="PF18150">
    <property type="entry name" value="DUF5600"/>
    <property type="match status" value="1"/>
</dbReference>
<dbReference type="GO" id="GO:0005886">
    <property type="term" value="C:plasma membrane"/>
    <property type="evidence" value="ECO:0007669"/>
    <property type="project" value="UniProtKB-SubCell"/>
</dbReference>
<dbReference type="Pfam" id="PF00350">
    <property type="entry name" value="Dynamin_N"/>
    <property type="match status" value="1"/>
</dbReference>
<keyword evidence="10 11" id="KW-0472">Membrane</keyword>
<dbReference type="AlphaFoldDB" id="A0A8K0G0T0"/>
<dbReference type="Pfam" id="PF16880">
    <property type="entry name" value="EHD_N"/>
    <property type="match status" value="1"/>
</dbReference>
<dbReference type="Gene3D" id="3.40.50.300">
    <property type="entry name" value="P-loop containing nucleotide triphosphate hydrolases"/>
    <property type="match status" value="1"/>
</dbReference>
<evidence type="ECO:0000256" key="10">
    <source>
        <dbReference type="ARBA" id="ARBA00023136"/>
    </source>
</evidence>
<keyword evidence="6" id="KW-0547">Nucleotide-binding</keyword>
<keyword evidence="8" id="KW-0106">Calcium</keyword>
<dbReference type="OrthoDB" id="1716625at2759"/>
<dbReference type="InterPro" id="IPR031692">
    <property type="entry name" value="EHD_N"/>
</dbReference>
<feature type="transmembrane region" description="Helical" evidence="11">
    <location>
        <begin position="502"/>
        <end position="524"/>
    </location>
</feature>
<dbReference type="InterPro" id="IPR030381">
    <property type="entry name" value="G_DYNAMIN_dom"/>
</dbReference>
<reference evidence="13" key="1">
    <citation type="submission" date="2019-08" db="EMBL/GenBank/DDBJ databases">
        <title>The genome of the North American firefly Photinus pyralis.</title>
        <authorList>
            <consortium name="Photinus pyralis genome working group"/>
            <person name="Fallon T.R."/>
            <person name="Sander Lower S.E."/>
            <person name="Weng J.-K."/>
        </authorList>
    </citation>
    <scope>NUCLEOTIDE SEQUENCE</scope>
    <source>
        <strain evidence="13">TRF0915ILg1</strain>
        <tissue evidence="13">Whole body</tissue>
    </source>
</reference>
<evidence type="ECO:0000313" key="14">
    <source>
        <dbReference type="Proteomes" id="UP000801492"/>
    </source>
</evidence>
<dbReference type="GO" id="GO:0022857">
    <property type="term" value="F:transmembrane transporter activity"/>
    <property type="evidence" value="ECO:0007669"/>
    <property type="project" value="InterPro"/>
</dbReference>
<name>A0A8K0G0T0_IGNLU</name>
<dbReference type="SUPFAM" id="SSF103473">
    <property type="entry name" value="MFS general substrate transporter"/>
    <property type="match status" value="1"/>
</dbReference>
<dbReference type="Gene3D" id="1.10.268.20">
    <property type="match status" value="1"/>
</dbReference>
<dbReference type="GO" id="GO:0045296">
    <property type="term" value="F:cadherin binding"/>
    <property type="evidence" value="ECO:0007669"/>
    <property type="project" value="TreeGrafter"/>
</dbReference>
<dbReference type="InterPro" id="IPR045063">
    <property type="entry name" value="Dynamin_N"/>
</dbReference>
<keyword evidence="9 11" id="KW-1133">Transmembrane helix</keyword>
<evidence type="ECO:0000256" key="3">
    <source>
        <dbReference type="ARBA" id="ARBA00022475"/>
    </source>
</evidence>
<dbReference type="InterPro" id="IPR040990">
    <property type="entry name" value="DUF5600"/>
</dbReference>
<dbReference type="CDD" id="cd09913">
    <property type="entry name" value="EHD"/>
    <property type="match status" value="1"/>
</dbReference>
<dbReference type="Proteomes" id="UP000801492">
    <property type="component" value="Unassembled WGS sequence"/>
</dbReference>
<dbReference type="Gene3D" id="1.20.1250.20">
    <property type="entry name" value="MFS general substrate transporter like domains"/>
    <property type="match status" value="1"/>
</dbReference>
<evidence type="ECO:0000256" key="4">
    <source>
        <dbReference type="ARBA" id="ARBA00022692"/>
    </source>
</evidence>
<evidence type="ECO:0000256" key="9">
    <source>
        <dbReference type="ARBA" id="ARBA00022989"/>
    </source>
</evidence>
<gene>
    <name evidence="13" type="ORF">ILUMI_22140</name>
</gene>
<dbReference type="EMBL" id="VTPC01090244">
    <property type="protein sequence ID" value="KAF2884022.1"/>
    <property type="molecule type" value="Genomic_DNA"/>
</dbReference>
<dbReference type="InterPro" id="IPR036259">
    <property type="entry name" value="MFS_trans_sf"/>
</dbReference>
<sequence>MFNWFSRSTNKQEACVSERLKNIYTNNLLPLERLYQFHYFHSPQLIDSDFDAKPMILLMGQYSTGKTTFIKYLLDCDFPGMRIGPEPTTDRFIAVMYDDKERIIPGNTLVMDPKKPFRALSKFGNALLNRLQCSLVPSPVLQNVSIIDTPGVLSGDVNRGYDFVGVLEWFAERVDRIILLFDAHKLDISDEFRRSIEALRGYEDKIRIVLNKADMINHQQLMRVYGALMWSLGKILQTPEVARVYIGSFWDQPFSCDINKKLFEDEEQDLFKDLQSLPCDAALRKLNDLIKRTRLAKVHAYIISELQKQMPFMFGKNSKKRELIKNLGQIYYKLQHEHHFSSSDFPDIRKMQKLLENQDFTKFHPFEREVLGTVDRVLAYDFSMLVEKISQEINCVEAEIFIKSKKKEERYDENISTEHEDSEWMISEYEPQNDKIFEVRYPFDNEIIKAAVELETVKLKHEDQVQILQKEFDSSAELQKKSNQNSSNDDSYLLKMTSWKSLLIFIFFQMIGIGALVFYTPNVFRIMFTSIIDTNIYIVVVSVINIVLTFIATVLIDRLEHKVFFYMYSMAVIIILGIIGSYFHYTEIKVPETEHSWWQFYNKLF</sequence>
<evidence type="ECO:0000256" key="7">
    <source>
        <dbReference type="ARBA" id="ARBA00022753"/>
    </source>
</evidence>
<dbReference type="GO" id="GO:0005525">
    <property type="term" value="F:GTP binding"/>
    <property type="evidence" value="ECO:0007669"/>
    <property type="project" value="InterPro"/>
</dbReference>
<dbReference type="FunFam" id="3.40.50.300:FF:000147">
    <property type="entry name" value="EH domain-containing protein 1"/>
    <property type="match status" value="1"/>
</dbReference>
<organism evidence="13 14">
    <name type="scientific">Ignelater luminosus</name>
    <name type="common">Cucubano</name>
    <name type="synonym">Pyrophorus luminosus</name>
    <dbReference type="NCBI Taxonomy" id="2038154"/>
    <lineage>
        <taxon>Eukaryota</taxon>
        <taxon>Metazoa</taxon>
        <taxon>Ecdysozoa</taxon>
        <taxon>Arthropoda</taxon>
        <taxon>Hexapoda</taxon>
        <taxon>Insecta</taxon>
        <taxon>Pterygota</taxon>
        <taxon>Neoptera</taxon>
        <taxon>Endopterygota</taxon>
        <taxon>Coleoptera</taxon>
        <taxon>Polyphaga</taxon>
        <taxon>Elateriformia</taxon>
        <taxon>Elateroidea</taxon>
        <taxon>Elateridae</taxon>
        <taxon>Agrypninae</taxon>
        <taxon>Pyrophorini</taxon>
        <taxon>Ignelater</taxon>
    </lineage>
</organism>
<dbReference type="GO" id="GO:0030139">
    <property type="term" value="C:endocytic vesicle"/>
    <property type="evidence" value="ECO:0007669"/>
    <property type="project" value="TreeGrafter"/>
</dbReference>